<evidence type="ECO:0000256" key="2">
    <source>
        <dbReference type="SAM" id="SignalP"/>
    </source>
</evidence>
<dbReference type="Pfam" id="PF14326">
    <property type="entry name" value="DUF4384"/>
    <property type="match status" value="1"/>
</dbReference>
<evidence type="ECO:0000259" key="3">
    <source>
        <dbReference type="Pfam" id="PF14326"/>
    </source>
</evidence>
<feature type="compositionally biased region" description="Polar residues" evidence="1">
    <location>
        <begin position="221"/>
        <end position="238"/>
    </location>
</feature>
<feature type="signal peptide" evidence="2">
    <location>
        <begin position="1"/>
        <end position="21"/>
    </location>
</feature>
<comment type="caution">
    <text evidence="4">The sequence shown here is derived from an EMBL/GenBank/DDBJ whole genome shotgun (WGS) entry which is preliminary data.</text>
</comment>
<dbReference type="EMBL" id="JANKJG010000009">
    <property type="protein sequence ID" value="MCR8827342.1"/>
    <property type="molecule type" value="Genomic_DNA"/>
</dbReference>
<feature type="domain" description="DUF4384" evidence="3">
    <location>
        <begin position="390"/>
        <end position="470"/>
    </location>
</feature>
<proteinExistence type="predicted"/>
<name>A0ABT1Z2I2_9RHOB</name>
<gene>
    <name evidence="4" type="ORF">NTA49_12425</name>
</gene>
<dbReference type="RefSeq" id="WP_258295113.1">
    <property type="nucleotide sequence ID" value="NZ_JANKJG010000009.1"/>
</dbReference>
<dbReference type="InterPro" id="IPR025493">
    <property type="entry name" value="DUF4384"/>
</dbReference>
<dbReference type="Proteomes" id="UP001165396">
    <property type="component" value="Unassembled WGS sequence"/>
</dbReference>
<organism evidence="4 5">
    <name type="scientific">Pseudosulfitobacter koreensis</name>
    <dbReference type="NCBI Taxonomy" id="2968472"/>
    <lineage>
        <taxon>Bacteria</taxon>
        <taxon>Pseudomonadati</taxon>
        <taxon>Pseudomonadota</taxon>
        <taxon>Alphaproteobacteria</taxon>
        <taxon>Rhodobacterales</taxon>
        <taxon>Roseobacteraceae</taxon>
        <taxon>Pseudosulfitobacter</taxon>
    </lineage>
</organism>
<sequence length="519" mass="53308">MTSRAALWTAGLAGSALMHLAAGGLYLATRTFDATPDQPGPQSRLQMVTVTAPTQSAAAQDPQSDRAREAQVEGTDLNSGAVPQSDAQPLSPSAAPLEAQTAATQALPQASPKTTSLSATLAPAQTAAPIRAPASTVPTSSALPQQIAAATLPDPAPVAPAELIQASLVPDPIAPDALSAAATDGAAVIPSQPVALTAALTRPDAQPTATLQPDAEDTAEQAPTGTSAREAPDQSTPATEPPLPVTRTKAETAWRFGDRVVTDPQALATIQAFMAPGALDDATDVRDGLSALLTGIDCARVSATFLPETGTLELRGHIPDPALAGPLLDALRAQVGGDIPLAANLQHLPAPQCGALSGIAALGLPQSTDQFTDARLIGDTAQAQNYLFTEGKVLRFDLQAPDYPAHVYVDYFDAAGQVIHLMPNLTDSSGPFAPAATVQVVPTQPGSTAPILIGPPFGQEIAVAFAASSPLYDRPRPTVEPAAAYLDWLRDQVASAEAADPDFKGEWVYFFITTRAATP</sequence>
<keyword evidence="5" id="KW-1185">Reference proteome</keyword>
<keyword evidence="2" id="KW-0732">Signal</keyword>
<feature type="compositionally biased region" description="Polar residues" evidence="1">
    <location>
        <begin position="51"/>
        <end position="62"/>
    </location>
</feature>
<evidence type="ECO:0000313" key="5">
    <source>
        <dbReference type="Proteomes" id="UP001165396"/>
    </source>
</evidence>
<feature type="compositionally biased region" description="Low complexity" evidence="1">
    <location>
        <begin position="92"/>
        <end position="112"/>
    </location>
</feature>
<evidence type="ECO:0000256" key="1">
    <source>
        <dbReference type="SAM" id="MobiDB-lite"/>
    </source>
</evidence>
<feature type="chain" id="PRO_5045720734" evidence="2">
    <location>
        <begin position="22"/>
        <end position="519"/>
    </location>
</feature>
<reference evidence="4" key="1">
    <citation type="submission" date="2022-07" db="EMBL/GenBank/DDBJ databases">
        <title>Pseudosulfitobacter sp. strain AP-MA-4, whole genome sequence.</title>
        <authorList>
            <person name="Jiang Y."/>
        </authorList>
    </citation>
    <scope>NUCLEOTIDE SEQUENCE</scope>
    <source>
        <strain evidence="4">AP-MA-4</strain>
    </source>
</reference>
<feature type="compositionally biased region" description="Polar residues" evidence="1">
    <location>
        <begin position="76"/>
        <end position="91"/>
    </location>
</feature>
<protein>
    <submittedName>
        <fullName evidence="4">DUF4384 domain-containing protein</fullName>
    </submittedName>
</protein>
<evidence type="ECO:0000313" key="4">
    <source>
        <dbReference type="EMBL" id="MCR8827342.1"/>
    </source>
</evidence>
<accession>A0ABT1Z2I2</accession>
<feature type="region of interest" description="Disordered" evidence="1">
    <location>
        <begin position="203"/>
        <end position="245"/>
    </location>
</feature>
<feature type="region of interest" description="Disordered" evidence="1">
    <location>
        <begin position="51"/>
        <end position="124"/>
    </location>
</feature>